<dbReference type="PROSITE" id="PS00622">
    <property type="entry name" value="HTH_LUXR_1"/>
    <property type="match status" value="1"/>
</dbReference>
<dbReference type="Pfam" id="PF00196">
    <property type="entry name" value="GerE"/>
    <property type="match status" value="1"/>
</dbReference>
<dbReference type="Proteomes" id="UP000739565">
    <property type="component" value="Unassembled WGS sequence"/>
</dbReference>
<reference evidence="5" key="1">
    <citation type="submission" date="2021-07" db="EMBL/GenBank/DDBJ databases">
        <title>New genus and species of the family Alcaligenaceae.</title>
        <authorList>
            <person name="Hahn M.W."/>
        </authorList>
    </citation>
    <scope>NUCLEOTIDE SEQUENCE</scope>
    <source>
        <strain evidence="5">LF4-65</strain>
    </source>
</reference>
<organism evidence="5 6">
    <name type="scientific">Zwartia hollandica</name>
    <dbReference type="NCBI Taxonomy" id="324606"/>
    <lineage>
        <taxon>Bacteria</taxon>
        <taxon>Pseudomonadati</taxon>
        <taxon>Pseudomonadota</taxon>
        <taxon>Betaproteobacteria</taxon>
        <taxon>Burkholderiales</taxon>
        <taxon>Alcaligenaceae</taxon>
        <taxon>Zwartia</taxon>
    </lineage>
</organism>
<keyword evidence="6" id="KW-1185">Reference proteome</keyword>
<comment type="caution">
    <text evidence="5">The sequence shown here is derived from an EMBL/GenBank/DDBJ whole genome shotgun (WGS) entry which is preliminary data.</text>
</comment>
<keyword evidence="3" id="KW-0804">Transcription</keyword>
<dbReference type="CDD" id="cd06170">
    <property type="entry name" value="LuxR_C_like"/>
    <property type="match status" value="1"/>
</dbReference>
<protein>
    <submittedName>
        <fullName evidence="5">Helix-turn-helix transcriptional regulator</fullName>
    </submittedName>
</protein>
<evidence type="ECO:0000313" key="5">
    <source>
        <dbReference type="EMBL" id="MBZ1350379.1"/>
    </source>
</evidence>
<evidence type="ECO:0000313" key="6">
    <source>
        <dbReference type="Proteomes" id="UP000739565"/>
    </source>
</evidence>
<dbReference type="EMBL" id="JAHXRI010000006">
    <property type="protein sequence ID" value="MBZ1350379.1"/>
    <property type="molecule type" value="Genomic_DNA"/>
</dbReference>
<dbReference type="SMART" id="SM00421">
    <property type="entry name" value="HTH_LUXR"/>
    <property type="match status" value="1"/>
</dbReference>
<evidence type="ECO:0000259" key="4">
    <source>
        <dbReference type="PROSITE" id="PS50043"/>
    </source>
</evidence>
<dbReference type="InterPro" id="IPR000792">
    <property type="entry name" value="Tscrpt_reg_LuxR_C"/>
</dbReference>
<dbReference type="AlphaFoldDB" id="A0A953N8X9"/>
<sequence>MTRRCSMKHVEETNALGWKALTARERDVIHPVAEGKSNKLIAIELGISMRTVEAHRARIFYKMGVRNAVQLARHVCTQPELSCDVPTSQGQLGDD</sequence>
<dbReference type="PANTHER" id="PTHR44688:SF16">
    <property type="entry name" value="DNA-BINDING TRANSCRIPTIONAL ACTIVATOR DEVR_DOSR"/>
    <property type="match status" value="1"/>
</dbReference>
<dbReference type="Gene3D" id="1.10.10.10">
    <property type="entry name" value="Winged helix-like DNA-binding domain superfamily/Winged helix DNA-binding domain"/>
    <property type="match status" value="1"/>
</dbReference>
<proteinExistence type="predicted"/>
<evidence type="ECO:0000256" key="1">
    <source>
        <dbReference type="ARBA" id="ARBA00023015"/>
    </source>
</evidence>
<feature type="domain" description="HTH luxR-type" evidence="4">
    <location>
        <begin position="14"/>
        <end position="79"/>
    </location>
</feature>
<accession>A0A953N8X9</accession>
<dbReference type="PROSITE" id="PS50043">
    <property type="entry name" value="HTH_LUXR_2"/>
    <property type="match status" value="1"/>
</dbReference>
<dbReference type="SUPFAM" id="SSF46894">
    <property type="entry name" value="C-terminal effector domain of the bipartite response regulators"/>
    <property type="match status" value="1"/>
</dbReference>
<dbReference type="GO" id="GO:0003677">
    <property type="term" value="F:DNA binding"/>
    <property type="evidence" value="ECO:0007669"/>
    <property type="project" value="UniProtKB-KW"/>
</dbReference>
<gene>
    <name evidence="5" type="ORF">KZZ10_06940</name>
</gene>
<dbReference type="InterPro" id="IPR016032">
    <property type="entry name" value="Sig_transdc_resp-reg_C-effctor"/>
</dbReference>
<evidence type="ECO:0000256" key="2">
    <source>
        <dbReference type="ARBA" id="ARBA00023125"/>
    </source>
</evidence>
<name>A0A953N8X9_9BURK</name>
<evidence type="ECO:0000256" key="3">
    <source>
        <dbReference type="ARBA" id="ARBA00023163"/>
    </source>
</evidence>
<dbReference type="PANTHER" id="PTHR44688">
    <property type="entry name" value="DNA-BINDING TRANSCRIPTIONAL ACTIVATOR DEVR_DOSR"/>
    <property type="match status" value="1"/>
</dbReference>
<dbReference type="PRINTS" id="PR00038">
    <property type="entry name" value="HTHLUXR"/>
</dbReference>
<dbReference type="InterPro" id="IPR036388">
    <property type="entry name" value="WH-like_DNA-bd_sf"/>
</dbReference>
<keyword evidence="2" id="KW-0238">DNA-binding</keyword>
<keyword evidence="1" id="KW-0805">Transcription regulation</keyword>
<dbReference type="GO" id="GO:0006355">
    <property type="term" value="P:regulation of DNA-templated transcription"/>
    <property type="evidence" value="ECO:0007669"/>
    <property type="project" value="InterPro"/>
</dbReference>